<keyword evidence="1" id="KW-0489">Methyltransferase</keyword>
<dbReference type="GO" id="GO:0008168">
    <property type="term" value="F:methyltransferase activity"/>
    <property type="evidence" value="ECO:0007669"/>
    <property type="project" value="UniProtKB-KW"/>
</dbReference>
<dbReference type="RefSeq" id="WP_289364379.1">
    <property type="nucleotide sequence ID" value="NZ_JAUCBP010000006.1"/>
</dbReference>
<sequence length="638" mass="71947">MKDQFKPISFFANKSIVLAPDNDLTRQMKADLEATGANVVGFFDSYKQSADGVDITAANAADCIVINSPNYWREIATNFAAPAFVYDTASFQYIAVSDFEALLNASNDYDVLLLPFNRSNVTDMSLLSRSLSKINIRSAIIDIGGGPESDVTHGYQQNSDIPRVRRDALANVNRRCVVASIDWEQAFGRPFIQSERERGILTIGMVDGIEDFEDTDYSYDRNAYQTVEYVMTMGSDDLKFLTNKADKCTVVGLPKLFAMYHRPVDEPDTPRVMLNVNFTYGSFEEARDGWVSQAIAACDQAGADFIISQHPADKGELPADKVSTTSVYKTIAESSLVITRFSTVLIEALALGKPVIYFNPHGEQVKLYNDPMGAFDIVDNEQDLAKAIAHNLAVRVDVRKKAAQFLARKCNLPAAVAPSDLAAQRVKTLIEERSHVSFAPPKTFELPSHYVSRTEYHHYDDTDCEDEWQLEVYLHALGLMKTHGFKRIVDVGAGSGYKLIKYLGDYDTLGLELPVNVETLRKKYPEHNWQVSEFTTEHQFSADVVVCSDVIEHLVDPDDLLRFLQHQEFKYLILSTPDRDLVYPPDSPFQLGPPRNKAHQREWGFAEFRRYIDSAFDVIDHRVTNYHQATQMLICQKR</sequence>
<accession>A0ABT7SVC2</accession>
<proteinExistence type="predicted"/>
<dbReference type="Pfam" id="PF13489">
    <property type="entry name" value="Methyltransf_23"/>
    <property type="match status" value="1"/>
</dbReference>
<dbReference type="SUPFAM" id="SSF53335">
    <property type="entry name" value="S-adenosyl-L-methionine-dependent methyltransferases"/>
    <property type="match status" value="1"/>
</dbReference>
<dbReference type="GO" id="GO:0032259">
    <property type="term" value="P:methylation"/>
    <property type="evidence" value="ECO:0007669"/>
    <property type="project" value="UniProtKB-KW"/>
</dbReference>
<reference evidence="1 2" key="1">
    <citation type="submission" date="2023-06" db="EMBL/GenBank/DDBJ databases">
        <title>Alteromonas sp. ASW11-36 isolated from intertidal sand.</title>
        <authorList>
            <person name="Li Y."/>
        </authorList>
    </citation>
    <scope>NUCLEOTIDE SEQUENCE [LARGE SCALE GENOMIC DNA]</scope>
    <source>
        <strain evidence="1 2">ASW11-36</strain>
    </source>
</reference>
<dbReference type="InterPro" id="IPR029063">
    <property type="entry name" value="SAM-dependent_MTases_sf"/>
</dbReference>
<name>A0ABT7SVC2_9ALTE</name>
<dbReference type="Gene3D" id="3.40.50.12580">
    <property type="match status" value="1"/>
</dbReference>
<comment type="caution">
    <text evidence="1">The sequence shown here is derived from an EMBL/GenBank/DDBJ whole genome shotgun (WGS) entry which is preliminary data.</text>
</comment>
<organism evidence="1 2">
    <name type="scientific">Alteromonas arenosi</name>
    <dbReference type="NCBI Taxonomy" id="3055817"/>
    <lineage>
        <taxon>Bacteria</taxon>
        <taxon>Pseudomonadati</taxon>
        <taxon>Pseudomonadota</taxon>
        <taxon>Gammaproteobacteria</taxon>
        <taxon>Alteromonadales</taxon>
        <taxon>Alteromonadaceae</taxon>
        <taxon>Alteromonas/Salinimonas group</taxon>
        <taxon>Alteromonas</taxon>
    </lineage>
</organism>
<dbReference type="Gene3D" id="3.40.50.150">
    <property type="entry name" value="Vaccinia Virus protein VP39"/>
    <property type="match status" value="1"/>
</dbReference>
<keyword evidence="1" id="KW-0808">Transferase</keyword>
<evidence type="ECO:0000313" key="2">
    <source>
        <dbReference type="Proteomes" id="UP001234343"/>
    </source>
</evidence>
<evidence type="ECO:0000313" key="1">
    <source>
        <dbReference type="EMBL" id="MDM7860140.1"/>
    </source>
</evidence>
<gene>
    <name evidence="1" type="ORF">QTP81_05990</name>
</gene>
<keyword evidence="2" id="KW-1185">Reference proteome</keyword>
<dbReference type="EMBL" id="JAUCBP010000006">
    <property type="protein sequence ID" value="MDM7860140.1"/>
    <property type="molecule type" value="Genomic_DNA"/>
</dbReference>
<dbReference type="SUPFAM" id="SSF53756">
    <property type="entry name" value="UDP-Glycosyltransferase/glycogen phosphorylase"/>
    <property type="match status" value="1"/>
</dbReference>
<dbReference type="Proteomes" id="UP001234343">
    <property type="component" value="Unassembled WGS sequence"/>
</dbReference>
<protein>
    <submittedName>
        <fullName evidence="1">Methyltransferase domain-containing protein</fullName>
    </submittedName>
</protein>
<dbReference type="InterPro" id="IPR043148">
    <property type="entry name" value="TagF_C"/>
</dbReference>